<organism evidence="2 3">
    <name type="scientific">Volucribacter amazonae</name>
    <dbReference type="NCBI Taxonomy" id="256731"/>
    <lineage>
        <taxon>Bacteria</taxon>
        <taxon>Pseudomonadati</taxon>
        <taxon>Pseudomonadota</taxon>
        <taxon>Gammaproteobacteria</taxon>
        <taxon>Pasteurellales</taxon>
        <taxon>Pasteurellaceae</taxon>
        <taxon>Volucribacter</taxon>
    </lineage>
</organism>
<dbReference type="AlphaFoldDB" id="A0A9X4PC98"/>
<keyword evidence="3" id="KW-1185">Reference proteome</keyword>
<evidence type="ECO:0000313" key="2">
    <source>
        <dbReference type="EMBL" id="MDG6895517.1"/>
    </source>
</evidence>
<comment type="caution">
    <text evidence="2">The sequence shown here is derived from an EMBL/GenBank/DDBJ whole genome shotgun (WGS) entry which is preliminary data.</text>
</comment>
<accession>A0A9X4PC98</accession>
<feature type="transmembrane region" description="Helical" evidence="1">
    <location>
        <begin position="12"/>
        <end position="36"/>
    </location>
</feature>
<keyword evidence="1" id="KW-0472">Membrane</keyword>
<sequence length="105" mass="12322">MQSLAGLKCGGFSNYFFTVISPTSLTVFAVETYFLYSCKESRQRNTPPRKNLIQPFTKNDRIILELATLKQPKLFYRSKLRLGFFKGVKERYYFFGNLLIIKILF</sequence>
<keyword evidence="1" id="KW-0812">Transmembrane</keyword>
<keyword evidence="1" id="KW-1133">Transmembrane helix</keyword>
<gene>
    <name evidence="2" type="ORF">A6A20_07760</name>
</gene>
<reference evidence="2" key="1">
    <citation type="submission" date="2016-03" db="EMBL/GenBank/DDBJ databases">
        <title>Co-evolution between Pasteurellaceae and their hosts.</title>
        <authorList>
            <person name="Hansen M.J."/>
            <person name="Bojesen A.M."/>
            <person name="Planet P."/>
        </authorList>
    </citation>
    <scope>NUCLEOTIDE SEQUENCE</scope>
    <source>
        <strain evidence="2">146/S8/89</strain>
    </source>
</reference>
<proteinExistence type="predicted"/>
<dbReference type="EMBL" id="LWID01000001">
    <property type="protein sequence ID" value="MDG6895517.1"/>
    <property type="molecule type" value="Genomic_DNA"/>
</dbReference>
<evidence type="ECO:0000256" key="1">
    <source>
        <dbReference type="SAM" id="Phobius"/>
    </source>
</evidence>
<evidence type="ECO:0000313" key="3">
    <source>
        <dbReference type="Proteomes" id="UP001155500"/>
    </source>
</evidence>
<protein>
    <submittedName>
        <fullName evidence="2">Uncharacterized protein</fullName>
    </submittedName>
</protein>
<name>A0A9X4PC98_9PAST</name>
<dbReference type="Proteomes" id="UP001155500">
    <property type="component" value="Unassembled WGS sequence"/>
</dbReference>